<keyword evidence="3" id="KW-1185">Reference proteome</keyword>
<sequence>MKYIGNFIAFFYINELLPCFSIFPLTPNKSVKFMYTWENRILNRSFIIIFYVYRLFITIPYRFIIFLIIT</sequence>
<proteinExistence type="predicted"/>
<evidence type="ECO:0000256" key="1">
    <source>
        <dbReference type="SAM" id="Phobius"/>
    </source>
</evidence>
<organism evidence="2 3">
    <name type="scientific">Megasphaera micronuciformis F0359</name>
    <dbReference type="NCBI Taxonomy" id="706434"/>
    <lineage>
        <taxon>Bacteria</taxon>
        <taxon>Bacillati</taxon>
        <taxon>Bacillota</taxon>
        <taxon>Negativicutes</taxon>
        <taxon>Veillonellales</taxon>
        <taxon>Veillonellaceae</taxon>
        <taxon>Megasphaera</taxon>
    </lineage>
</organism>
<evidence type="ECO:0000313" key="2">
    <source>
        <dbReference type="EMBL" id="EFQ04841.1"/>
    </source>
</evidence>
<keyword evidence="1" id="KW-0472">Membrane</keyword>
<protein>
    <submittedName>
        <fullName evidence="2">Uncharacterized protein</fullName>
    </submittedName>
</protein>
<dbReference type="AlphaFoldDB" id="E2ZA79"/>
<reference evidence="2 3" key="1">
    <citation type="submission" date="2010-08" db="EMBL/GenBank/DDBJ databases">
        <authorList>
            <person name="Weinstock G."/>
            <person name="Sodergren E."/>
            <person name="Clifton S."/>
            <person name="Fulton L."/>
            <person name="Fulton B."/>
            <person name="Courtney L."/>
            <person name="Fronick C."/>
            <person name="Harrison M."/>
            <person name="Strong C."/>
            <person name="Farmer C."/>
            <person name="Delahaunty K."/>
            <person name="Markovic C."/>
            <person name="Hall O."/>
            <person name="Minx P."/>
            <person name="Tomlinson C."/>
            <person name="Mitreva M."/>
            <person name="Hou S."/>
            <person name="Chen J."/>
            <person name="Wollam A."/>
            <person name="Pepin K.H."/>
            <person name="Johnson M."/>
            <person name="Bhonagiri V."/>
            <person name="Zhang X."/>
            <person name="Suruliraj S."/>
            <person name="Warren W."/>
            <person name="Chinwalla A."/>
            <person name="Mardis E.R."/>
            <person name="Wilson R.K."/>
        </authorList>
    </citation>
    <scope>NUCLEOTIDE SEQUENCE [LARGE SCALE GENOMIC DNA]</scope>
    <source>
        <strain evidence="2 3">F0359</strain>
    </source>
</reference>
<name>E2ZA79_9FIRM</name>
<dbReference type="HOGENOM" id="CLU_2753146_0_0_9"/>
<feature type="transmembrane region" description="Helical" evidence="1">
    <location>
        <begin position="46"/>
        <end position="69"/>
    </location>
</feature>
<comment type="caution">
    <text evidence="2">The sequence shown here is derived from an EMBL/GenBank/DDBJ whole genome shotgun (WGS) entry which is preliminary data.</text>
</comment>
<evidence type="ECO:0000313" key="3">
    <source>
        <dbReference type="Proteomes" id="UP000003195"/>
    </source>
</evidence>
<keyword evidence="1" id="KW-1133">Transmembrane helix</keyword>
<keyword evidence="1" id="KW-0812">Transmembrane</keyword>
<dbReference type="EMBL" id="AECS01000010">
    <property type="protein sequence ID" value="EFQ04841.1"/>
    <property type="molecule type" value="Genomic_DNA"/>
</dbReference>
<dbReference type="Proteomes" id="UP000003195">
    <property type="component" value="Unassembled WGS sequence"/>
</dbReference>
<gene>
    <name evidence="2" type="ORF">HMPREF9429_00339</name>
</gene>
<accession>E2ZA79</accession>
<feature type="transmembrane region" description="Helical" evidence="1">
    <location>
        <begin position="7"/>
        <end position="26"/>
    </location>
</feature>